<dbReference type="AlphaFoldDB" id="Z9JHE0"/>
<evidence type="ECO:0000313" key="2">
    <source>
        <dbReference type="EMBL" id="MCD8474085.1"/>
    </source>
</evidence>
<evidence type="ECO:0000313" key="4">
    <source>
        <dbReference type="Proteomes" id="UP001430701"/>
    </source>
</evidence>
<comment type="caution">
    <text evidence="1">The sequence shown here is derived from an EMBL/GenBank/DDBJ whole genome shotgun (WGS) entry which is preliminary data.</text>
</comment>
<protein>
    <submittedName>
        <fullName evidence="2">Phage holin family protein</fullName>
    </submittedName>
</protein>
<proteinExistence type="predicted"/>
<keyword evidence="4" id="KW-1185">Reference proteome</keyword>
<accession>Z9JHE0</accession>
<dbReference type="EMBL" id="JDSQ01000026">
    <property type="protein sequence ID" value="EWS77241.1"/>
    <property type="molecule type" value="Genomic_DNA"/>
</dbReference>
<reference evidence="2" key="2">
    <citation type="submission" date="2021-11" db="EMBL/GenBank/DDBJ databases">
        <title>Genome sequence of Xylella taiwanensis PLS432.</title>
        <authorList>
            <person name="Weng L.-W."/>
            <person name="Su C.-C."/>
            <person name="Tsai C.-W."/>
            <person name="Kuo C.-H."/>
        </authorList>
    </citation>
    <scope>NUCLEOTIDE SEQUENCE</scope>
    <source>
        <strain evidence="2">PLS432</strain>
    </source>
</reference>
<dbReference type="Proteomes" id="UP001430701">
    <property type="component" value="Unassembled WGS sequence"/>
</dbReference>
<name>Z9JHE0_9GAMM</name>
<dbReference type="InterPro" id="IPR032126">
    <property type="entry name" value="LydA_holin"/>
</dbReference>
<organism evidence="1 3">
    <name type="scientific">Xylella taiwanensis</name>
    <dbReference type="NCBI Taxonomy" id="1444770"/>
    <lineage>
        <taxon>Bacteria</taxon>
        <taxon>Pseudomonadati</taxon>
        <taxon>Pseudomonadota</taxon>
        <taxon>Gammaproteobacteria</taxon>
        <taxon>Lysobacterales</taxon>
        <taxon>Lysobacteraceae</taxon>
        <taxon>Xylella</taxon>
    </lineage>
</organism>
<dbReference type="EMBL" id="JAJPPU010000004">
    <property type="protein sequence ID" value="MCD8474085.1"/>
    <property type="molecule type" value="Genomic_DNA"/>
</dbReference>
<dbReference type="Pfam" id="PF16083">
    <property type="entry name" value="Phage_holin_3_3"/>
    <property type="match status" value="1"/>
</dbReference>
<evidence type="ECO:0000313" key="1">
    <source>
        <dbReference type="EMBL" id="EWS77241.1"/>
    </source>
</evidence>
<dbReference type="KEGG" id="xtw:AB672_06780"/>
<dbReference type="RefSeq" id="WP_038272608.1">
    <property type="nucleotide sequence ID" value="NZ_CP053627.1"/>
</dbReference>
<dbReference type="PATRIC" id="fig|1444770.3.peg.2834"/>
<sequence length="108" mass="11610">MLDLTDMPLWKEAFCVGLAMMAGTLGYCMRTLDEGGKLLCSRVLVETLSAGLVGLCVMWGCDALDMSQSITFATVGVSGLIGTSNSLEFIQHVISPKMSSKKRPSDDR</sequence>
<evidence type="ECO:0000313" key="3">
    <source>
        <dbReference type="Proteomes" id="UP000020406"/>
    </source>
</evidence>
<dbReference type="OrthoDB" id="7068251at2"/>
<dbReference type="Proteomes" id="UP000020406">
    <property type="component" value="Unassembled WGS sequence"/>
</dbReference>
<dbReference type="GeneID" id="68900991"/>
<gene>
    <name evidence="1" type="ORF">AF72_12020</name>
    <name evidence="2" type="ORF">LPH55_11620</name>
</gene>
<reference evidence="1 3" key="1">
    <citation type="journal article" date="2014" name="Genome Announc.">
        <title>Draft Genome Sequence of Xylella fastidiosa Pear Leaf Scorch Strain in Taiwan.</title>
        <authorList>
            <person name="Su C.C."/>
            <person name="Deng W.L."/>
            <person name="Jan F.J."/>
            <person name="Chang C.J."/>
            <person name="Huang H."/>
            <person name="Chen J."/>
        </authorList>
    </citation>
    <scope>NUCLEOTIDE SEQUENCE [LARGE SCALE GENOMIC DNA]</scope>
    <source>
        <strain evidence="1 3">PLS229</strain>
    </source>
</reference>
<dbReference type="STRING" id="1444770.AF72_12020"/>